<organism evidence="2">
    <name type="scientific">Octopus bimaculoides</name>
    <name type="common">California two-spotted octopus</name>
    <dbReference type="NCBI Taxonomy" id="37653"/>
    <lineage>
        <taxon>Eukaryota</taxon>
        <taxon>Metazoa</taxon>
        <taxon>Spiralia</taxon>
        <taxon>Lophotrochozoa</taxon>
        <taxon>Mollusca</taxon>
        <taxon>Cephalopoda</taxon>
        <taxon>Coleoidea</taxon>
        <taxon>Octopodiformes</taxon>
        <taxon>Octopoda</taxon>
        <taxon>Incirrata</taxon>
        <taxon>Octopodidae</taxon>
        <taxon>Octopus</taxon>
    </lineage>
</organism>
<proteinExistence type="predicted"/>
<feature type="compositionally biased region" description="Polar residues" evidence="1">
    <location>
        <begin position="113"/>
        <end position="126"/>
    </location>
</feature>
<feature type="compositionally biased region" description="Acidic residues" evidence="1">
    <location>
        <begin position="67"/>
        <end position="94"/>
    </location>
</feature>
<name>A0A0L8FGV4_OCTBM</name>
<sequence length="166" mass="18419">MPAWKTDLTDDDDDGGKGSIEEQKRCLALEEKHNCLSQPEPGIFESKQQHKQLFTAADVITQLDELSELDIENDEEYPASDLDSVSDSDIESDSSSEKEKGHGPGPSGDRRPAQTNTVPVNWNKSYTPVDLSFDDSNCGPRNISPNINENSTPQGFVDLFLNEAFW</sequence>
<feature type="compositionally biased region" description="Basic and acidic residues" evidence="1">
    <location>
        <begin position="95"/>
        <end position="112"/>
    </location>
</feature>
<protein>
    <submittedName>
        <fullName evidence="2">Uncharacterized protein</fullName>
    </submittedName>
</protein>
<evidence type="ECO:0000256" key="1">
    <source>
        <dbReference type="SAM" id="MobiDB-lite"/>
    </source>
</evidence>
<dbReference type="EMBL" id="KQ432932">
    <property type="protein sequence ID" value="KOF62611.1"/>
    <property type="molecule type" value="Genomic_DNA"/>
</dbReference>
<accession>A0A0L8FGV4</accession>
<reference evidence="2" key="1">
    <citation type="submission" date="2015-07" db="EMBL/GenBank/DDBJ databases">
        <title>MeaNS - Measles Nucleotide Surveillance Program.</title>
        <authorList>
            <person name="Tran T."/>
            <person name="Druce J."/>
        </authorList>
    </citation>
    <scope>NUCLEOTIDE SEQUENCE</scope>
    <source>
        <strain evidence="2">UCB-OBI-ISO-001</strain>
        <tissue evidence="2">Gonad</tissue>
    </source>
</reference>
<gene>
    <name evidence="2" type="ORF">OCBIM_22022628mg</name>
</gene>
<evidence type="ECO:0000313" key="2">
    <source>
        <dbReference type="EMBL" id="KOF62611.1"/>
    </source>
</evidence>
<feature type="region of interest" description="Disordered" evidence="1">
    <location>
        <begin position="1"/>
        <end position="22"/>
    </location>
</feature>
<feature type="region of interest" description="Disordered" evidence="1">
    <location>
        <begin position="67"/>
        <end position="126"/>
    </location>
</feature>
<dbReference type="AlphaFoldDB" id="A0A0L8FGV4"/>